<evidence type="ECO:0000256" key="1">
    <source>
        <dbReference type="ARBA" id="ARBA00001970"/>
    </source>
</evidence>
<dbReference type="NCBIfam" id="TIGR03659">
    <property type="entry name" value="IsdE"/>
    <property type="match status" value="1"/>
</dbReference>
<evidence type="ECO:0000256" key="6">
    <source>
        <dbReference type="ARBA" id="ARBA00022617"/>
    </source>
</evidence>
<dbReference type="InterPro" id="IPR050902">
    <property type="entry name" value="ABC_Transporter_SBP"/>
</dbReference>
<dbReference type="GO" id="GO:0071281">
    <property type="term" value="P:cellular response to iron ion"/>
    <property type="evidence" value="ECO:0007669"/>
    <property type="project" value="TreeGrafter"/>
</dbReference>
<sequence length="302" mass="32456">MKLKKLVLLTVVGVLGVSLVSCGSKTDGNTGASKENKETSVVEEQTEVVVGTSVAVVQILDKLGVKVAGVPTSSYDLPESTKDATKVGNPMSPDMEIIKSLSPDLVISTDTLGDDYEELFKSNNIPSIFVNLDSVDGLRETIKTLAEKFNKIENGEKILAELDEKEKSLKEVASEKGESNVMVAFAAPGGVSMLATGESYVGNLVEMVGAKNIISDTTGPFVTYNKETLSQMSPDIVLVMTHALPEQTQKEFAEMIKTDTAWRNIGAVKEGKVVYLDSSKFGMSANLNVMEALDDLSKMIFE</sequence>
<evidence type="ECO:0000256" key="15">
    <source>
        <dbReference type="SAM" id="Coils"/>
    </source>
</evidence>
<evidence type="ECO:0000256" key="4">
    <source>
        <dbReference type="ARBA" id="ARBA00022448"/>
    </source>
</evidence>
<protein>
    <recommendedName>
        <fullName evidence="3">High-affinity heme uptake system protein IsdE</fullName>
    </recommendedName>
    <alternativeName>
        <fullName evidence="14">Iron-regulated surface determinant protein E</fullName>
    </alternativeName>
    <alternativeName>
        <fullName evidence="13">Staphylococcal iron-regulated protein F</fullName>
    </alternativeName>
</protein>
<evidence type="ECO:0000259" key="17">
    <source>
        <dbReference type="PROSITE" id="PS50983"/>
    </source>
</evidence>
<keyword evidence="11" id="KW-0564">Palmitate</keyword>
<keyword evidence="5" id="KW-1003">Cell membrane</keyword>
<dbReference type="GO" id="GO:0046872">
    <property type="term" value="F:metal ion binding"/>
    <property type="evidence" value="ECO:0007669"/>
    <property type="project" value="UniProtKB-KW"/>
</dbReference>
<keyword evidence="12" id="KW-0449">Lipoprotein</keyword>
<keyword evidence="10" id="KW-0472">Membrane</keyword>
<dbReference type="PROSITE" id="PS51257">
    <property type="entry name" value="PROKAR_LIPOPROTEIN"/>
    <property type="match status" value="1"/>
</dbReference>
<dbReference type="GO" id="GO:0020037">
    <property type="term" value="F:heme binding"/>
    <property type="evidence" value="ECO:0007669"/>
    <property type="project" value="InterPro"/>
</dbReference>
<evidence type="ECO:0000256" key="2">
    <source>
        <dbReference type="ARBA" id="ARBA00008814"/>
    </source>
</evidence>
<evidence type="ECO:0000256" key="9">
    <source>
        <dbReference type="ARBA" id="ARBA00023004"/>
    </source>
</evidence>
<evidence type="ECO:0000256" key="7">
    <source>
        <dbReference type="ARBA" id="ARBA00022723"/>
    </source>
</evidence>
<feature type="chain" id="PRO_5039114154" description="High-affinity heme uptake system protein IsdE" evidence="16">
    <location>
        <begin position="24"/>
        <end position="302"/>
    </location>
</feature>
<reference evidence="18 19" key="1">
    <citation type="submission" date="2016-06" db="EMBL/GenBank/DDBJ databases">
        <authorList>
            <person name="Kjaerup R.B."/>
            <person name="Dalgaard T.S."/>
            <person name="Juul-Madsen H.R."/>
        </authorList>
    </citation>
    <scope>NUCLEOTIDE SEQUENCE [LARGE SCALE GENOMIC DNA]</scope>
    <source>
        <strain evidence="18 19">373-A1</strain>
    </source>
</reference>
<evidence type="ECO:0000256" key="8">
    <source>
        <dbReference type="ARBA" id="ARBA00022729"/>
    </source>
</evidence>
<keyword evidence="6" id="KW-0349">Heme</keyword>
<evidence type="ECO:0000256" key="13">
    <source>
        <dbReference type="ARBA" id="ARBA00031148"/>
    </source>
</evidence>
<dbReference type="GO" id="GO:0016020">
    <property type="term" value="C:membrane"/>
    <property type="evidence" value="ECO:0007669"/>
    <property type="project" value="InterPro"/>
</dbReference>
<dbReference type="SUPFAM" id="SSF53807">
    <property type="entry name" value="Helical backbone' metal receptor"/>
    <property type="match status" value="1"/>
</dbReference>
<comment type="similarity">
    <text evidence="2">Belongs to the bacterial solute-binding protein 8 family.</text>
</comment>
<feature type="domain" description="Fe/B12 periplasmic-binding" evidence="17">
    <location>
        <begin position="48"/>
        <end position="302"/>
    </location>
</feature>
<evidence type="ECO:0000313" key="19">
    <source>
        <dbReference type="Proteomes" id="UP000092714"/>
    </source>
</evidence>
<dbReference type="PANTHER" id="PTHR30535">
    <property type="entry name" value="VITAMIN B12-BINDING PROTEIN"/>
    <property type="match status" value="1"/>
</dbReference>
<dbReference type="AlphaFoldDB" id="A0A174VJT0"/>
<proteinExistence type="inferred from homology"/>
<organism evidence="18 19">
    <name type="scientific">Clostridium paraputrificum</name>
    <dbReference type="NCBI Taxonomy" id="29363"/>
    <lineage>
        <taxon>Bacteria</taxon>
        <taxon>Bacillati</taxon>
        <taxon>Bacillota</taxon>
        <taxon>Clostridia</taxon>
        <taxon>Eubacteriales</taxon>
        <taxon>Clostridiaceae</taxon>
        <taxon>Clostridium</taxon>
    </lineage>
</organism>
<keyword evidence="19" id="KW-1185">Reference proteome</keyword>
<dbReference type="InterPro" id="IPR019957">
    <property type="entry name" value="ABC_transptr_haem-bd_IsdE"/>
</dbReference>
<evidence type="ECO:0000256" key="3">
    <source>
        <dbReference type="ARBA" id="ARBA00015862"/>
    </source>
</evidence>
<keyword evidence="4" id="KW-0813">Transport</keyword>
<comment type="cofactor">
    <cofactor evidence="1">
        <name>heme b</name>
        <dbReference type="ChEBI" id="CHEBI:60344"/>
    </cofactor>
</comment>
<dbReference type="RefSeq" id="WP_027098380.1">
    <property type="nucleotide sequence ID" value="NZ_CABHIH010000001.1"/>
</dbReference>
<dbReference type="eggNOG" id="COG0614">
    <property type="taxonomic scope" value="Bacteria"/>
</dbReference>
<keyword evidence="15" id="KW-0175">Coiled coil</keyword>
<evidence type="ECO:0000256" key="16">
    <source>
        <dbReference type="SAM" id="SignalP"/>
    </source>
</evidence>
<evidence type="ECO:0000256" key="14">
    <source>
        <dbReference type="ARBA" id="ARBA00031463"/>
    </source>
</evidence>
<dbReference type="PROSITE" id="PS50983">
    <property type="entry name" value="FE_B12_PBP"/>
    <property type="match status" value="1"/>
</dbReference>
<evidence type="ECO:0000313" key="18">
    <source>
        <dbReference type="EMBL" id="OBY09472.1"/>
    </source>
</evidence>
<accession>A0A174VJT0</accession>
<evidence type="ECO:0000256" key="10">
    <source>
        <dbReference type="ARBA" id="ARBA00023136"/>
    </source>
</evidence>
<name>A0A174VJT0_9CLOT</name>
<evidence type="ECO:0000256" key="11">
    <source>
        <dbReference type="ARBA" id="ARBA00023139"/>
    </source>
</evidence>
<feature type="signal peptide" evidence="16">
    <location>
        <begin position="1"/>
        <end position="23"/>
    </location>
</feature>
<dbReference type="InterPro" id="IPR002491">
    <property type="entry name" value="ABC_transptr_periplasmic_BD"/>
</dbReference>
<evidence type="ECO:0000256" key="12">
    <source>
        <dbReference type="ARBA" id="ARBA00023288"/>
    </source>
</evidence>
<dbReference type="OrthoDB" id="66025at2"/>
<keyword evidence="8 16" id="KW-0732">Signal</keyword>
<keyword evidence="9" id="KW-0408">Iron</keyword>
<comment type="caution">
    <text evidence="18">The sequence shown here is derived from an EMBL/GenBank/DDBJ whole genome shotgun (WGS) entry which is preliminary data.</text>
</comment>
<dbReference type="PANTHER" id="PTHR30535:SF36">
    <property type="entry name" value="HIGH-AFFINITY HEME UPTAKE SYSTEM PROTEIN ISDE"/>
    <property type="match status" value="1"/>
</dbReference>
<dbReference type="GO" id="GO:0015886">
    <property type="term" value="P:heme transport"/>
    <property type="evidence" value="ECO:0007669"/>
    <property type="project" value="InterPro"/>
</dbReference>
<evidence type="ECO:0000256" key="5">
    <source>
        <dbReference type="ARBA" id="ARBA00022475"/>
    </source>
</evidence>
<dbReference type="EMBL" id="MAPZ01000033">
    <property type="protein sequence ID" value="OBY09472.1"/>
    <property type="molecule type" value="Genomic_DNA"/>
</dbReference>
<gene>
    <name evidence="18" type="ORF">CP373A1_16235</name>
</gene>
<keyword evidence="7" id="KW-0479">Metal-binding</keyword>
<feature type="coiled-coil region" evidence="15">
    <location>
        <begin position="145"/>
        <end position="172"/>
    </location>
</feature>
<dbReference type="Proteomes" id="UP000092714">
    <property type="component" value="Unassembled WGS sequence"/>
</dbReference>
<dbReference type="Gene3D" id="3.40.50.1980">
    <property type="entry name" value="Nitrogenase molybdenum iron protein domain"/>
    <property type="match status" value="2"/>
</dbReference>
<dbReference type="GeneID" id="42776205"/>
<dbReference type="Pfam" id="PF01497">
    <property type="entry name" value="Peripla_BP_2"/>
    <property type="match status" value="1"/>
</dbReference>